<dbReference type="PRINTS" id="PR00300">
    <property type="entry name" value="CLPPROTEASEA"/>
</dbReference>
<dbReference type="Proteomes" id="UP000321026">
    <property type="component" value="Unassembled WGS sequence"/>
</dbReference>
<feature type="domain" description="Clp ATPase C-terminal" evidence="5">
    <location>
        <begin position="622"/>
        <end position="707"/>
    </location>
</feature>
<dbReference type="Pfam" id="PF07724">
    <property type="entry name" value="AAA_2"/>
    <property type="match status" value="1"/>
</dbReference>
<dbReference type="CDD" id="cd19499">
    <property type="entry name" value="RecA-like_ClpB_Hsp104-like"/>
    <property type="match status" value="1"/>
</dbReference>
<dbReference type="SMART" id="SM00382">
    <property type="entry name" value="AAA"/>
    <property type="match status" value="2"/>
</dbReference>
<dbReference type="AlphaFoldDB" id="A0A5C7J4R5"/>
<dbReference type="GO" id="GO:0006508">
    <property type="term" value="P:proteolysis"/>
    <property type="evidence" value="ECO:0007669"/>
    <property type="project" value="UniProtKB-KW"/>
</dbReference>
<feature type="domain" description="AAA+ ATPase" evidence="4">
    <location>
        <begin position="455"/>
        <end position="623"/>
    </location>
</feature>
<evidence type="ECO:0000256" key="3">
    <source>
        <dbReference type="ARBA" id="ARBA00023186"/>
    </source>
</evidence>
<dbReference type="EMBL" id="SSDS01000079">
    <property type="protein sequence ID" value="TXG76238.1"/>
    <property type="molecule type" value="Genomic_DNA"/>
</dbReference>
<dbReference type="SUPFAM" id="SSF52540">
    <property type="entry name" value="P-loop containing nucleoside triphosphate hydrolases"/>
    <property type="match status" value="2"/>
</dbReference>
<name>A0A5C7J4R5_9BACT</name>
<dbReference type="GO" id="GO:0005737">
    <property type="term" value="C:cytoplasm"/>
    <property type="evidence" value="ECO:0007669"/>
    <property type="project" value="TreeGrafter"/>
</dbReference>
<dbReference type="InterPro" id="IPR019489">
    <property type="entry name" value="Clp_ATPase_C"/>
</dbReference>
<keyword evidence="6" id="KW-0378">Hydrolase</keyword>
<dbReference type="Gene3D" id="3.40.50.300">
    <property type="entry name" value="P-loop containing nucleotide triphosphate hydrolases"/>
    <property type="match status" value="2"/>
</dbReference>
<dbReference type="GO" id="GO:0034605">
    <property type="term" value="P:cellular response to heat"/>
    <property type="evidence" value="ECO:0007669"/>
    <property type="project" value="TreeGrafter"/>
</dbReference>
<sequence>GQAIDDLLEFNTLAKLKTNNPSAYQLWQAIDGSEESYFISNRFLIDKSFYEHFLDQTEGSANAIWPIAEEYRQRYNLRGYTNSALLVSLIKSVPNADQVLRSIQTELKDVETALPWMEDVLTKRKLAREKQFMGGIGRDWAYGYTPILQRLGYNVSHDIEMHGFFSDTSMHHRIVGQMMQMINNGNGTVMLVGEAGVGKTTCVHSFAEVILTDPNTPKNILHNQVVQLDAPTLLSQAKNPGQLEELMIRIFNEAHSAKNIILFFDDAEAFFGSGPSSIDLSHVLQPAIEASSVKLILAMSPSGWQRLAGSSVAGKLQPLNVPPADEENTLAVLRDSISVAEYKNKCVFTYQALREGYKLGSRYVTNLAMPGAALTVLEQTASTASGGLITKETVQASIEQTYGIKLQATSETETSQLLNLESELHKYVINQTRAVQVVSDALRRARSGVGNPNRPIGTFLFLGPKGVGKTELSKALARVYFGSEDALIRADMNQFVTEGDVRRLIEPMQGSELGFLGQVRKQPFSVILLDEIEKAHTSVVNALLQMLDEGEMRDSDNKAVWFRDAIIIATSNAGADKIREIIASGEDIDNKEDEFVETLISRGLFAPEFVNRFDEVVIFKPLTQDELVSVVDIIIAGINQSLDAQKVQVELTDTAKRWLVEKGYDSKLGARPMRRMAQRYVENTIAKKLLSRSVASGEKILLDISDFKQQ</sequence>
<keyword evidence="2 6" id="KW-0067">ATP-binding</keyword>
<evidence type="ECO:0000256" key="2">
    <source>
        <dbReference type="ARBA" id="ARBA00022840"/>
    </source>
</evidence>
<dbReference type="InterPro" id="IPR050130">
    <property type="entry name" value="ClpA_ClpB"/>
</dbReference>
<evidence type="ECO:0000259" key="4">
    <source>
        <dbReference type="SMART" id="SM00382"/>
    </source>
</evidence>
<keyword evidence="1" id="KW-0547">Nucleotide-binding</keyword>
<evidence type="ECO:0000256" key="1">
    <source>
        <dbReference type="ARBA" id="ARBA00022741"/>
    </source>
</evidence>
<dbReference type="InterPro" id="IPR003593">
    <property type="entry name" value="AAA+_ATPase"/>
</dbReference>
<dbReference type="Pfam" id="PF00004">
    <property type="entry name" value="AAA"/>
    <property type="match status" value="1"/>
</dbReference>
<evidence type="ECO:0000313" key="7">
    <source>
        <dbReference type="Proteomes" id="UP000321026"/>
    </source>
</evidence>
<evidence type="ECO:0000313" key="6">
    <source>
        <dbReference type="EMBL" id="TXG76238.1"/>
    </source>
</evidence>
<dbReference type="GO" id="GO:0005524">
    <property type="term" value="F:ATP binding"/>
    <property type="evidence" value="ECO:0007669"/>
    <property type="project" value="UniProtKB-KW"/>
</dbReference>
<comment type="caution">
    <text evidence="6">The sequence shown here is derived from an EMBL/GenBank/DDBJ whole genome shotgun (WGS) entry which is preliminary data.</text>
</comment>
<keyword evidence="6" id="KW-0645">Protease</keyword>
<protein>
    <submittedName>
        <fullName evidence="6">ATP-dependent Clp protease ATP-binding subunit</fullName>
    </submittedName>
</protein>
<dbReference type="PANTHER" id="PTHR11638:SF175">
    <property type="entry name" value="ATP-DEPENDENT CLP PROTEASE, ATP-BINDING SUBUNIT CLPC"/>
    <property type="match status" value="1"/>
</dbReference>
<keyword evidence="3" id="KW-0143">Chaperone</keyword>
<dbReference type="Pfam" id="PF10431">
    <property type="entry name" value="ClpB_D2-small"/>
    <property type="match status" value="1"/>
</dbReference>
<organism evidence="6 7">
    <name type="scientific">Candidatus Dojkabacteria bacterium</name>
    <dbReference type="NCBI Taxonomy" id="2099670"/>
    <lineage>
        <taxon>Bacteria</taxon>
        <taxon>Candidatus Dojkabacteria</taxon>
    </lineage>
</organism>
<dbReference type="InterPro" id="IPR003959">
    <property type="entry name" value="ATPase_AAA_core"/>
</dbReference>
<feature type="domain" description="AAA+ ATPase" evidence="4">
    <location>
        <begin position="185"/>
        <end position="303"/>
    </location>
</feature>
<dbReference type="Gene3D" id="1.10.8.60">
    <property type="match status" value="1"/>
</dbReference>
<dbReference type="InterPro" id="IPR027417">
    <property type="entry name" value="P-loop_NTPase"/>
</dbReference>
<gene>
    <name evidence="6" type="ORF">E6Q11_05040</name>
</gene>
<dbReference type="GO" id="GO:0016887">
    <property type="term" value="F:ATP hydrolysis activity"/>
    <property type="evidence" value="ECO:0007669"/>
    <property type="project" value="InterPro"/>
</dbReference>
<proteinExistence type="predicted"/>
<accession>A0A5C7J4R5</accession>
<dbReference type="PANTHER" id="PTHR11638">
    <property type="entry name" value="ATP-DEPENDENT CLP PROTEASE"/>
    <property type="match status" value="1"/>
</dbReference>
<evidence type="ECO:0000259" key="5">
    <source>
        <dbReference type="SMART" id="SM01086"/>
    </source>
</evidence>
<dbReference type="GO" id="GO:0008233">
    <property type="term" value="F:peptidase activity"/>
    <property type="evidence" value="ECO:0007669"/>
    <property type="project" value="UniProtKB-KW"/>
</dbReference>
<reference evidence="6 7" key="1">
    <citation type="submission" date="2018-09" db="EMBL/GenBank/DDBJ databases">
        <title>Metagenome Assembled Genomes from an Advanced Water Purification Facility.</title>
        <authorList>
            <person name="Stamps B.W."/>
            <person name="Spear J.R."/>
        </authorList>
    </citation>
    <scope>NUCLEOTIDE SEQUENCE [LARGE SCALE GENOMIC DNA]</scope>
    <source>
        <strain evidence="6">Bin_63_2</strain>
    </source>
</reference>
<feature type="non-terminal residue" evidence="6">
    <location>
        <position position="1"/>
    </location>
</feature>
<dbReference type="SMART" id="SM01086">
    <property type="entry name" value="ClpB_D2-small"/>
    <property type="match status" value="1"/>
</dbReference>
<dbReference type="InterPro" id="IPR001270">
    <property type="entry name" value="ClpA/B"/>
</dbReference>